<dbReference type="InterPro" id="IPR027385">
    <property type="entry name" value="Beta-barrel_OMP"/>
</dbReference>
<evidence type="ECO:0000256" key="2">
    <source>
        <dbReference type="SAM" id="SignalP"/>
    </source>
</evidence>
<reference evidence="4 5" key="1">
    <citation type="submission" date="2022-01" db="EMBL/GenBank/DDBJ databases">
        <title>Labilibaculum sp. nov, a marine bacterium isolated from Antarctica.</title>
        <authorList>
            <person name="Dai W."/>
        </authorList>
    </citation>
    <scope>NUCLEOTIDE SEQUENCE [LARGE SCALE GENOMIC DNA]</scope>
    <source>
        <strain evidence="4 5">DW002</strain>
    </source>
</reference>
<evidence type="ECO:0000259" key="3">
    <source>
        <dbReference type="Pfam" id="PF13505"/>
    </source>
</evidence>
<evidence type="ECO:0000313" key="5">
    <source>
        <dbReference type="Proteomes" id="UP001528920"/>
    </source>
</evidence>
<evidence type="ECO:0000313" key="4">
    <source>
        <dbReference type="EMBL" id="MDE5417792.1"/>
    </source>
</evidence>
<name>A0ABT5VSP8_9BACT</name>
<accession>A0ABT5VSP8</accession>
<evidence type="ECO:0000256" key="1">
    <source>
        <dbReference type="ARBA" id="ARBA00022729"/>
    </source>
</evidence>
<dbReference type="Proteomes" id="UP001528920">
    <property type="component" value="Unassembled WGS sequence"/>
</dbReference>
<dbReference type="Pfam" id="PF13505">
    <property type="entry name" value="OMP_b-brl"/>
    <property type="match status" value="1"/>
</dbReference>
<comment type="caution">
    <text evidence="4">The sequence shown here is derived from an EMBL/GenBank/DDBJ whole genome shotgun (WGS) entry which is preliminary data.</text>
</comment>
<feature type="domain" description="Outer membrane protein beta-barrel" evidence="3">
    <location>
        <begin position="17"/>
        <end position="190"/>
    </location>
</feature>
<keyword evidence="1 2" id="KW-0732">Signal</keyword>
<gene>
    <name evidence="4" type="ORF">L3049_07205</name>
</gene>
<proteinExistence type="predicted"/>
<keyword evidence="5" id="KW-1185">Reference proteome</keyword>
<sequence>MKLIFTLCAFFCFVGLLSAQTEQGRLLIGGSSNLNFTSVNNKWKNDGGDGDLGSSTKFEFAPQVGYFVADRFAVGLQLPVSLQTEKDEDDDEFKTNSFAFMPFARYYFGDNNVKPYLHGGFGIGSLKLEDVSDSEETKLKTFVYGISGGVAIFLNDKIALDLGLGYQSTILRPSEDMDGDPRNISSGVAFNVGFSLYL</sequence>
<dbReference type="EMBL" id="JAKJSC010000001">
    <property type="protein sequence ID" value="MDE5417792.1"/>
    <property type="molecule type" value="Genomic_DNA"/>
</dbReference>
<dbReference type="RefSeq" id="WP_275109130.1">
    <property type="nucleotide sequence ID" value="NZ_JAKJSC010000001.1"/>
</dbReference>
<organism evidence="4 5">
    <name type="scientific">Paralabilibaculum antarcticum</name>
    <dbReference type="NCBI Taxonomy" id="2912572"/>
    <lineage>
        <taxon>Bacteria</taxon>
        <taxon>Pseudomonadati</taxon>
        <taxon>Bacteroidota</taxon>
        <taxon>Bacteroidia</taxon>
        <taxon>Marinilabiliales</taxon>
        <taxon>Marinifilaceae</taxon>
        <taxon>Paralabilibaculum</taxon>
    </lineage>
</organism>
<dbReference type="InterPro" id="IPR011250">
    <property type="entry name" value="OMP/PagP_B-barrel"/>
</dbReference>
<dbReference type="SUPFAM" id="SSF56925">
    <property type="entry name" value="OMPA-like"/>
    <property type="match status" value="1"/>
</dbReference>
<feature type="signal peptide" evidence="2">
    <location>
        <begin position="1"/>
        <end position="19"/>
    </location>
</feature>
<feature type="chain" id="PRO_5045254338" evidence="2">
    <location>
        <begin position="20"/>
        <end position="198"/>
    </location>
</feature>
<protein>
    <submittedName>
        <fullName evidence="4">PorT family protein</fullName>
    </submittedName>
</protein>
<dbReference type="Gene3D" id="2.40.160.20">
    <property type="match status" value="1"/>
</dbReference>